<organism evidence="3 4">
    <name type="scientific">Granulicella aggregans</name>
    <dbReference type="NCBI Taxonomy" id="474949"/>
    <lineage>
        <taxon>Bacteria</taxon>
        <taxon>Pseudomonadati</taxon>
        <taxon>Acidobacteriota</taxon>
        <taxon>Terriglobia</taxon>
        <taxon>Terriglobales</taxon>
        <taxon>Acidobacteriaceae</taxon>
        <taxon>Granulicella</taxon>
    </lineage>
</organism>
<dbReference type="InterPro" id="IPR011051">
    <property type="entry name" value="RmlC_Cupin_sf"/>
</dbReference>
<keyword evidence="4" id="KW-1185">Reference proteome</keyword>
<reference evidence="3 4" key="1">
    <citation type="submission" date="2020-08" db="EMBL/GenBank/DDBJ databases">
        <title>Genomic Encyclopedia of Type Strains, Phase IV (KMG-V): Genome sequencing to study the core and pangenomes of soil and plant-associated prokaryotes.</title>
        <authorList>
            <person name="Whitman W."/>
        </authorList>
    </citation>
    <scope>NUCLEOTIDE SEQUENCE [LARGE SCALE GENOMIC DNA]</scope>
    <source>
        <strain evidence="3 4">M8UP14</strain>
    </source>
</reference>
<dbReference type="SUPFAM" id="SSF51182">
    <property type="entry name" value="RmlC-like cupins"/>
    <property type="match status" value="1"/>
</dbReference>
<dbReference type="GO" id="GO:0046872">
    <property type="term" value="F:metal ion binding"/>
    <property type="evidence" value="ECO:0007669"/>
    <property type="project" value="UniProtKB-KW"/>
</dbReference>
<feature type="domain" description="Cupin type-1" evidence="2">
    <location>
        <begin position="1"/>
        <end position="109"/>
    </location>
</feature>
<protein>
    <submittedName>
        <fullName evidence="3">Oxalate decarboxylase family bicupin protein</fullName>
    </submittedName>
</protein>
<sequence>MVTIKPGGIREMHWHPTVSEWQYWIKGKGRMTVVTTGAKARTMDFHPNDVGYVPTMAGHCIENTGTEDLVFLEMFKTPLYSDVSLNQWIARMPDKMAEAHLKTPMQTIRSAPQSRFDVLPK</sequence>
<dbReference type="EMBL" id="JACHIP010000005">
    <property type="protein sequence ID" value="MBB5059372.1"/>
    <property type="molecule type" value="Genomic_DNA"/>
</dbReference>
<dbReference type="InterPro" id="IPR051610">
    <property type="entry name" value="GPI/OXD"/>
</dbReference>
<keyword evidence="1" id="KW-0479">Metal-binding</keyword>
<accession>A0A7W8E573</accession>
<comment type="caution">
    <text evidence="3">The sequence shown here is derived from an EMBL/GenBank/DDBJ whole genome shotgun (WGS) entry which is preliminary data.</text>
</comment>
<dbReference type="InterPro" id="IPR014710">
    <property type="entry name" value="RmlC-like_jellyroll"/>
</dbReference>
<dbReference type="PANTHER" id="PTHR35848">
    <property type="entry name" value="OXALATE-BINDING PROTEIN"/>
    <property type="match status" value="1"/>
</dbReference>
<evidence type="ECO:0000259" key="2">
    <source>
        <dbReference type="SMART" id="SM00835"/>
    </source>
</evidence>
<gene>
    <name evidence="3" type="ORF">HDF16_004095</name>
</gene>
<dbReference type="Gene3D" id="2.60.120.10">
    <property type="entry name" value="Jelly Rolls"/>
    <property type="match status" value="1"/>
</dbReference>
<name>A0A7W8E573_9BACT</name>
<proteinExistence type="predicted"/>
<dbReference type="AlphaFoldDB" id="A0A7W8E573"/>
<dbReference type="Proteomes" id="UP000540989">
    <property type="component" value="Unassembled WGS sequence"/>
</dbReference>
<dbReference type="CDD" id="cd20305">
    <property type="entry name" value="cupin_OxDC_C"/>
    <property type="match status" value="1"/>
</dbReference>
<evidence type="ECO:0000313" key="4">
    <source>
        <dbReference type="Proteomes" id="UP000540989"/>
    </source>
</evidence>
<dbReference type="Pfam" id="PF00190">
    <property type="entry name" value="Cupin_1"/>
    <property type="match status" value="1"/>
</dbReference>
<dbReference type="SMART" id="SM00835">
    <property type="entry name" value="Cupin_1"/>
    <property type="match status" value="1"/>
</dbReference>
<dbReference type="PANTHER" id="PTHR35848:SF9">
    <property type="entry name" value="SLL1358 PROTEIN"/>
    <property type="match status" value="1"/>
</dbReference>
<evidence type="ECO:0000256" key="1">
    <source>
        <dbReference type="ARBA" id="ARBA00022723"/>
    </source>
</evidence>
<dbReference type="InterPro" id="IPR006045">
    <property type="entry name" value="Cupin_1"/>
</dbReference>
<evidence type="ECO:0000313" key="3">
    <source>
        <dbReference type="EMBL" id="MBB5059372.1"/>
    </source>
</evidence>